<keyword evidence="7" id="KW-0812">Transmembrane</keyword>
<dbReference type="Proteomes" id="UP000315003">
    <property type="component" value="Chromosome"/>
</dbReference>
<feature type="transmembrane region" description="Helical" evidence="7">
    <location>
        <begin position="425"/>
        <end position="442"/>
    </location>
</feature>
<evidence type="ECO:0000259" key="8">
    <source>
        <dbReference type="SMART" id="SM00900"/>
    </source>
</evidence>
<dbReference type="RefSeq" id="WP_145268712.1">
    <property type="nucleotide sequence ID" value="NZ_CP036272.1"/>
</dbReference>
<keyword evidence="7" id="KW-1133">Transmembrane helix</keyword>
<keyword evidence="3" id="KW-0479">Metal-binding</keyword>
<proteinExistence type="predicted"/>
<keyword evidence="4" id="KW-0249">Electron transport</keyword>
<accession>A0A517SP73</accession>
<dbReference type="GO" id="GO:0046872">
    <property type="term" value="F:metal ion binding"/>
    <property type="evidence" value="ECO:0007669"/>
    <property type="project" value="UniProtKB-KW"/>
</dbReference>
<dbReference type="GO" id="GO:0005886">
    <property type="term" value="C:plasma membrane"/>
    <property type="evidence" value="ECO:0007669"/>
    <property type="project" value="TreeGrafter"/>
</dbReference>
<evidence type="ECO:0000256" key="4">
    <source>
        <dbReference type="ARBA" id="ARBA00022982"/>
    </source>
</evidence>
<evidence type="ECO:0000313" key="9">
    <source>
        <dbReference type="EMBL" id="QDT57924.1"/>
    </source>
</evidence>
<evidence type="ECO:0000256" key="7">
    <source>
        <dbReference type="SAM" id="Phobius"/>
    </source>
</evidence>
<dbReference type="GO" id="GO:0010181">
    <property type="term" value="F:FMN binding"/>
    <property type="evidence" value="ECO:0007669"/>
    <property type="project" value="InterPro"/>
</dbReference>
<dbReference type="PANTHER" id="PTHR30176:SF3">
    <property type="entry name" value="FERREDOXIN-TYPE PROTEIN NAPH"/>
    <property type="match status" value="1"/>
</dbReference>
<feature type="transmembrane region" description="Helical" evidence="7">
    <location>
        <begin position="521"/>
        <end position="543"/>
    </location>
</feature>
<evidence type="ECO:0000256" key="1">
    <source>
        <dbReference type="ARBA" id="ARBA00022448"/>
    </source>
</evidence>
<dbReference type="InterPro" id="IPR007329">
    <property type="entry name" value="FMN-bd"/>
</dbReference>
<keyword evidence="7" id="KW-0472">Membrane</keyword>
<feature type="transmembrane region" description="Helical" evidence="7">
    <location>
        <begin position="366"/>
        <end position="384"/>
    </location>
</feature>
<dbReference type="Pfam" id="PF12801">
    <property type="entry name" value="Fer4_5"/>
    <property type="match status" value="2"/>
</dbReference>
<dbReference type="Pfam" id="PF04205">
    <property type="entry name" value="FMN_bind"/>
    <property type="match status" value="1"/>
</dbReference>
<evidence type="ECO:0000256" key="5">
    <source>
        <dbReference type="ARBA" id="ARBA00023004"/>
    </source>
</evidence>
<dbReference type="GO" id="GO:0051539">
    <property type="term" value="F:4 iron, 4 sulfur cluster binding"/>
    <property type="evidence" value="ECO:0007669"/>
    <property type="project" value="UniProtKB-KW"/>
</dbReference>
<dbReference type="OrthoDB" id="235065at2"/>
<dbReference type="EMBL" id="CP036272">
    <property type="protein sequence ID" value="QDT57924.1"/>
    <property type="molecule type" value="Genomic_DNA"/>
</dbReference>
<evidence type="ECO:0000256" key="2">
    <source>
        <dbReference type="ARBA" id="ARBA00022485"/>
    </source>
</evidence>
<keyword evidence="10" id="KW-1185">Reference proteome</keyword>
<evidence type="ECO:0000256" key="3">
    <source>
        <dbReference type="ARBA" id="ARBA00022723"/>
    </source>
</evidence>
<protein>
    <submittedName>
        <fullName evidence="9">Electron transport complex subunit RsxG</fullName>
    </submittedName>
</protein>
<feature type="transmembrane region" description="Helical" evidence="7">
    <location>
        <begin position="491"/>
        <end position="509"/>
    </location>
</feature>
<keyword evidence="5" id="KW-0408">Iron</keyword>
<dbReference type="AlphaFoldDB" id="A0A517SP73"/>
<keyword evidence="6" id="KW-0411">Iron-sulfur</keyword>
<dbReference type="SMART" id="SM00900">
    <property type="entry name" value="FMN_bind"/>
    <property type="match status" value="2"/>
</dbReference>
<keyword evidence="1" id="KW-0813">Transport</keyword>
<organism evidence="9 10">
    <name type="scientific">Stieleria bergensis</name>
    <dbReference type="NCBI Taxonomy" id="2528025"/>
    <lineage>
        <taxon>Bacteria</taxon>
        <taxon>Pseudomonadati</taxon>
        <taxon>Planctomycetota</taxon>
        <taxon>Planctomycetia</taxon>
        <taxon>Pirellulales</taxon>
        <taxon>Pirellulaceae</taxon>
        <taxon>Stieleria</taxon>
    </lineage>
</organism>
<gene>
    <name evidence="9" type="primary">rsxG</name>
    <name evidence="9" type="ORF">SV7mr_04110</name>
</gene>
<dbReference type="PANTHER" id="PTHR30176">
    <property type="entry name" value="FERREDOXIN-TYPE PROTEIN NAPH"/>
    <property type="match status" value="1"/>
</dbReference>
<feature type="domain" description="FMN-binding" evidence="8">
    <location>
        <begin position="98"/>
        <end position="181"/>
    </location>
</feature>
<evidence type="ECO:0000313" key="10">
    <source>
        <dbReference type="Proteomes" id="UP000315003"/>
    </source>
</evidence>
<evidence type="ECO:0000256" key="6">
    <source>
        <dbReference type="ARBA" id="ARBA00023014"/>
    </source>
</evidence>
<dbReference type="InterPro" id="IPR017896">
    <property type="entry name" value="4Fe4S_Fe-S-bd"/>
</dbReference>
<dbReference type="InterPro" id="IPR051684">
    <property type="entry name" value="Electron_Trans/Redox"/>
</dbReference>
<name>A0A517SP73_9BACT</name>
<feature type="domain" description="FMN-binding" evidence="8">
    <location>
        <begin position="238"/>
        <end position="330"/>
    </location>
</feature>
<feature type="transmembrane region" description="Helical" evidence="7">
    <location>
        <begin position="396"/>
        <end position="419"/>
    </location>
</feature>
<reference evidence="9 10" key="1">
    <citation type="submission" date="2019-02" db="EMBL/GenBank/DDBJ databases">
        <title>Deep-cultivation of Planctomycetes and their phenomic and genomic characterization uncovers novel biology.</title>
        <authorList>
            <person name="Wiegand S."/>
            <person name="Jogler M."/>
            <person name="Boedeker C."/>
            <person name="Pinto D."/>
            <person name="Vollmers J."/>
            <person name="Rivas-Marin E."/>
            <person name="Kohn T."/>
            <person name="Peeters S.H."/>
            <person name="Heuer A."/>
            <person name="Rast P."/>
            <person name="Oberbeckmann S."/>
            <person name="Bunk B."/>
            <person name="Jeske O."/>
            <person name="Meyerdierks A."/>
            <person name="Storesund J.E."/>
            <person name="Kallscheuer N."/>
            <person name="Luecker S."/>
            <person name="Lage O.M."/>
            <person name="Pohl T."/>
            <person name="Merkel B.J."/>
            <person name="Hornburger P."/>
            <person name="Mueller R.-W."/>
            <person name="Bruemmer F."/>
            <person name="Labrenz M."/>
            <person name="Spormann A.M."/>
            <person name="Op den Camp H."/>
            <person name="Overmann J."/>
            <person name="Amann R."/>
            <person name="Jetten M.S.M."/>
            <person name="Mascher T."/>
            <person name="Medema M.H."/>
            <person name="Devos D.P."/>
            <person name="Kaster A.-K."/>
            <person name="Ovreas L."/>
            <person name="Rohde M."/>
            <person name="Galperin M.Y."/>
            <person name="Jogler C."/>
        </authorList>
    </citation>
    <scope>NUCLEOTIDE SEQUENCE [LARGE SCALE GENOMIC DNA]</scope>
    <source>
        <strain evidence="9 10">SV_7m_r</strain>
    </source>
</reference>
<sequence>MAPPRRKLAALIHGLRLALVASLLLLLPSPVQQRTLSQGSDSTEILAPPLKAIQAIASGADAIGPQSDSNGFWPFYDAQGKLLGRAGTTLPQAADAVGYRGPSNSLLVLDTNDMMLGVALLSSDDTVEHVEAVRQDADFFTQFQNWTWSGPPSDQSIDAVSGATLTSMAISEGILQRIGGQRESLIFQEPLLLGTVQTYFAEANSIAKEDLLYRVDDKQGQTIGRLLRTADFADDVAGYQGPTDVLLWLPASTDGEPAKISQLQILTSYDNEPYVRYCRTEYGFWAIFKGKTLSELATFDLQEAGVEGVSGATMTSLAVAETLVRSVRKWQLEKQAAIQHAAKQSRPWTAKAWQDVIQPWLHTMRWADLCCLLLILALPLLRHFSWFRNAAFRRTWLVTVIAVIGLWAGNLVSLALVAGWAQGGIPWRIAPVLAAVVAIAILSPPLGKSNPYCNHLCPHGAAQQLLRRKRKRTSKAQQHSAAKRTKRLQKALLILPGGSLTAAYVMLLFRPQADLSSWEPFHAYLLGIAPITAIVFALVTLAISAKIPMAYCRLGCPTGRMLDYLRRNARSDKLTWADATAVTLLVLAICVRI</sequence>
<keyword evidence="2" id="KW-0004">4Fe-4S</keyword>